<dbReference type="Pfam" id="PF13639">
    <property type="entry name" value="zf-RING_2"/>
    <property type="match status" value="1"/>
</dbReference>
<reference evidence="9" key="1">
    <citation type="journal article" date="2023" name="Mol. Phylogenet. Evol.">
        <title>Genome-scale phylogeny and comparative genomics of the fungal order Sordariales.</title>
        <authorList>
            <person name="Hensen N."/>
            <person name="Bonometti L."/>
            <person name="Westerberg I."/>
            <person name="Brannstrom I.O."/>
            <person name="Guillou S."/>
            <person name="Cros-Aarteil S."/>
            <person name="Calhoun S."/>
            <person name="Haridas S."/>
            <person name="Kuo A."/>
            <person name="Mondo S."/>
            <person name="Pangilinan J."/>
            <person name="Riley R."/>
            <person name="LaButti K."/>
            <person name="Andreopoulos B."/>
            <person name="Lipzen A."/>
            <person name="Chen C."/>
            <person name="Yan M."/>
            <person name="Daum C."/>
            <person name="Ng V."/>
            <person name="Clum A."/>
            <person name="Steindorff A."/>
            <person name="Ohm R.A."/>
            <person name="Martin F."/>
            <person name="Silar P."/>
            <person name="Natvig D.O."/>
            <person name="Lalanne C."/>
            <person name="Gautier V."/>
            <person name="Ament-Velasquez S.L."/>
            <person name="Kruys A."/>
            <person name="Hutchinson M.I."/>
            <person name="Powell A.J."/>
            <person name="Barry K."/>
            <person name="Miller A.N."/>
            <person name="Grigoriev I.V."/>
            <person name="Debuchy R."/>
            <person name="Gladieux P."/>
            <person name="Hiltunen Thoren M."/>
            <person name="Johannesson H."/>
        </authorList>
    </citation>
    <scope>NUCLEOTIDE SEQUENCE</scope>
    <source>
        <strain evidence="9">CBS 118394</strain>
    </source>
</reference>
<feature type="region of interest" description="Disordered" evidence="6">
    <location>
        <begin position="239"/>
        <end position="269"/>
    </location>
</feature>
<evidence type="ECO:0000256" key="3">
    <source>
        <dbReference type="ARBA" id="ARBA00022833"/>
    </source>
</evidence>
<dbReference type="GO" id="GO:0016567">
    <property type="term" value="P:protein ubiquitination"/>
    <property type="evidence" value="ECO:0007669"/>
    <property type="project" value="TreeGrafter"/>
</dbReference>
<name>A0AAE0I0I7_9PEZI</name>
<dbReference type="InterPro" id="IPR047243">
    <property type="entry name" value="RING-H2_BRAP2"/>
</dbReference>
<evidence type="ECO:0000256" key="4">
    <source>
        <dbReference type="PROSITE-ProRule" id="PRU00502"/>
    </source>
</evidence>
<accession>A0AAE0I0I7</accession>
<dbReference type="InterPro" id="IPR013083">
    <property type="entry name" value="Znf_RING/FYVE/PHD"/>
</dbReference>
<dbReference type="SMART" id="SM00184">
    <property type="entry name" value="RING"/>
    <property type="match status" value="1"/>
</dbReference>
<evidence type="ECO:0000259" key="7">
    <source>
        <dbReference type="PROSITE" id="PS50089"/>
    </source>
</evidence>
<evidence type="ECO:0000256" key="2">
    <source>
        <dbReference type="ARBA" id="ARBA00022771"/>
    </source>
</evidence>
<feature type="region of interest" description="Disordered" evidence="6">
    <location>
        <begin position="358"/>
        <end position="383"/>
    </location>
</feature>
<dbReference type="SMART" id="SM00290">
    <property type="entry name" value="ZnF_UBP"/>
    <property type="match status" value="1"/>
</dbReference>
<feature type="domain" description="RING-type" evidence="7">
    <location>
        <begin position="401"/>
        <end position="440"/>
    </location>
</feature>
<keyword evidence="3" id="KW-0862">Zinc</keyword>
<dbReference type="InterPro" id="IPR001607">
    <property type="entry name" value="Znf_UBP"/>
</dbReference>
<gene>
    <name evidence="9" type="ORF">B0H66DRAFT_289380</name>
</gene>
<dbReference type="Pfam" id="PF07576">
    <property type="entry name" value="BRAP2"/>
    <property type="match status" value="1"/>
</dbReference>
<dbReference type="EMBL" id="JAUEDM010000005">
    <property type="protein sequence ID" value="KAK3316275.1"/>
    <property type="molecule type" value="Genomic_DNA"/>
</dbReference>
<dbReference type="GO" id="GO:0007265">
    <property type="term" value="P:Ras protein signal transduction"/>
    <property type="evidence" value="ECO:0007669"/>
    <property type="project" value="TreeGrafter"/>
</dbReference>
<evidence type="ECO:0000256" key="1">
    <source>
        <dbReference type="ARBA" id="ARBA00022723"/>
    </source>
</evidence>
<organism evidence="9 10">
    <name type="scientific">Apodospora peruviana</name>
    <dbReference type="NCBI Taxonomy" id="516989"/>
    <lineage>
        <taxon>Eukaryota</taxon>
        <taxon>Fungi</taxon>
        <taxon>Dikarya</taxon>
        <taxon>Ascomycota</taxon>
        <taxon>Pezizomycotina</taxon>
        <taxon>Sordariomycetes</taxon>
        <taxon>Sordariomycetidae</taxon>
        <taxon>Sordariales</taxon>
        <taxon>Lasiosphaeriaceae</taxon>
        <taxon>Apodospora</taxon>
    </lineage>
</organism>
<keyword evidence="10" id="KW-1185">Reference proteome</keyword>
<dbReference type="Pfam" id="PF02148">
    <property type="entry name" value="zf-UBP"/>
    <property type="match status" value="1"/>
</dbReference>
<evidence type="ECO:0000313" key="10">
    <source>
        <dbReference type="Proteomes" id="UP001283341"/>
    </source>
</evidence>
<comment type="caution">
    <text evidence="9">The sequence shown here is derived from an EMBL/GenBank/DDBJ whole genome shotgun (WGS) entry which is preliminary data.</text>
</comment>
<evidence type="ECO:0000256" key="5">
    <source>
        <dbReference type="SAM" id="Coils"/>
    </source>
</evidence>
<protein>
    <submittedName>
        <fullName evidence="9">Uncharacterized protein</fullName>
    </submittedName>
</protein>
<evidence type="ECO:0000313" key="9">
    <source>
        <dbReference type="EMBL" id="KAK3316275.1"/>
    </source>
</evidence>
<dbReference type="PANTHER" id="PTHR24007">
    <property type="entry name" value="BRCA1-ASSOCIATED PROTEIN"/>
    <property type="match status" value="1"/>
</dbReference>
<dbReference type="Proteomes" id="UP001283341">
    <property type="component" value="Unassembled WGS sequence"/>
</dbReference>
<keyword evidence="1" id="KW-0479">Metal-binding</keyword>
<dbReference type="SUPFAM" id="SSF57850">
    <property type="entry name" value="RING/U-box"/>
    <property type="match status" value="2"/>
</dbReference>
<dbReference type="PANTHER" id="PTHR24007:SF7">
    <property type="entry name" value="BRCA1-ASSOCIATED PROTEIN"/>
    <property type="match status" value="1"/>
</dbReference>
<dbReference type="InterPro" id="IPR011422">
    <property type="entry name" value="BRAP2/ETP1_RRM"/>
</dbReference>
<feature type="region of interest" description="Disordered" evidence="6">
    <location>
        <begin position="168"/>
        <end position="206"/>
    </location>
</feature>
<proteinExistence type="predicted"/>
<dbReference type="PROSITE" id="PS50271">
    <property type="entry name" value="ZF_UBP"/>
    <property type="match status" value="1"/>
</dbReference>
<dbReference type="CDD" id="cd16457">
    <property type="entry name" value="RING-H2_BRAP2"/>
    <property type="match status" value="1"/>
</dbReference>
<feature type="region of interest" description="Disordered" evidence="6">
    <location>
        <begin position="733"/>
        <end position="770"/>
    </location>
</feature>
<dbReference type="GO" id="GO:0061630">
    <property type="term" value="F:ubiquitin protein ligase activity"/>
    <property type="evidence" value="ECO:0007669"/>
    <property type="project" value="TreeGrafter"/>
</dbReference>
<dbReference type="GO" id="GO:0008270">
    <property type="term" value="F:zinc ion binding"/>
    <property type="evidence" value="ECO:0007669"/>
    <property type="project" value="UniProtKB-KW"/>
</dbReference>
<keyword evidence="2 4" id="KW-0863">Zinc-finger</keyword>
<feature type="compositionally biased region" description="Polar residues" evidence="6">
    <location>
        <begin position="85"/>
        <end position="96"/>
    </location>
</feature>
<dbReference type="Gene3D" id="3.30.40.10">
    <property type="entry name" value="Zinc/RING finger domain, C3HC4 (zinc finger)"/>
    <property type="match status" value="2"/>
</dbReference>
<evidence type="ECO:0000256" key="6">
    <source>
        <dbReference type="SAM" id="MobiDB-lite"/>
    </source>
</evidence>
<feature type="compositionally biased region" description="Acidic residues" evidence="6">
    <location>
        <begin position="736"/>
        <end position="747"/>
    </location>
</feature>
<sequence>MPPTNYYHLKFELYPTPDPRNNNGGGLGNIPSQIWVPTANSTIFDDLPSHPPRPASKHTGGAVRKRSEGLPAAAGGVIDCGASRARSTARSPTGDVSHNIETDNHHSGKSKSSHRDNYEILTERQWRARSRSSPPPGGFRIGIGPRTAVKDWRFGSVNIESFDLVSSNTDNTMDGGGGKMTKTHEEQQQQHAEPAASLGPNLGGMGQATKARYLPLETKNTEVGWGIVHLYRECDESSALSAAPPHEEKGGSSAAAAGGSRGGDVGDEDDGTVLCIPSVPAYISPRDFLGWVGEKWRGHVSHYRMVMTNRMNRYMVLMKLRDHKRATEWREEFDGKPFNDVSELCHVAFIKSITVETPETSTGKKKGSEGNGKDPIASSGIVNSLKPFPPPTPSLEELPTCTVCLERMDNTAGLMTILCQHVFHCTCLQTWRGFGCPICRATTPASRQDEPDNPYSQQPFGSRVSNLCTVCDSTEDLWICLICGNVGCGRYKGGHAKEHWKQTAHCFSLEVETQHIWDYSGDMWVHRLIRDKGDKVVDLSSNNTDSRRRRVGGGGGEGAATGANNGQEHEEDVVPRSKLDNISMELTHLLTSQLESQRMYFEEMVNKAADKAATATSAAESASAQAQEALAALVELKEKDRVRETEIMPALEKDLARERNRANKASELARKLGKSLQEEKEVVKGLMDRIGHLNKQAEEVAKTLAEYKAEVAELRETNHDLTMFISGQEKLKEMESEGLIEEGELEEGTAVAGPGRGQGGSRRGRRGRGN</sequence>
<dbReference type="GO" id="GO:0005737">
    <property type="term" value="C:cytoplasm"/>
    <property type="evidence" value="ECO:0007669"/>
    <property type="project" value="TreeGrafter"/>
</dbReference>
<dbReference type="AlphaFoldDB" id="A0AAE0I0I7"/>
<feature type="coiled-coil region" evidence="5">
    <location>
        <begin position="619"/>
        <end position="717"/>
    </location>
</feature>
<evidence type="ECO:0000259" key="8">
    <source>
        <dbReference type="PROSITE" id="PS50271"/>
    </source>
</evidence>
<dbReference type="PROSITE" id="PS50089">
    <property type="entry name" value="ZF_RING_2"/>
    <property type="match status" value="1"/>
</dbReference>
<reference evidence="9" key="2">
    <citation type="submission" date="2023-06" db="EMBL/GenBank/DDBJ databases">
        <authorList>
            <consortium name="Lawrence Berkeley National Laboratory"/>
            <person name="Haridas S."/>
            <person name="Hensen N."/>
            <person name="Bonometti L."/>
            <person name="Westerberg I."/>
            <person name="Brannstrom I.O."/>
            <person name="Guillou S."/>
            <person name="Cros-Aarteil S."/>
            <person name="Calhoun S."/>
            <person name="Kuo A."/>
            <person name="Mondo S."/>
            <person name="Pangilinan J."/>
            <person name="Riley R."/>
            <person name="Labutti K."/>
            <person name="Andreopoulos B."/>
            <person name="Lipzen A."/>
            <person name="Chen C."/>
            <person name="Yanf M."/>
            <person name="Daum C."/>
            <person name="Ng V."/>
            <person name="Clum A."/>
            <person name="Steindorff A."/>
            <person name="Ohm R."/>
            <person name="Martin F."/>
            <person name="Silar P."/>
            <person name="Natvig D."/>
            <person name="Lalanne C."/>
            <person name="Gautier V."/>
            <person name="Ament-Velasquez S.L."/>
            <person name="Kruys A."/>
            <person name="Hutchinson M.I."/>
            <person name="Powell A.J."/>
            <person name="Barry K."/>
            <person name="Miller A.N."/>
            <person name="Grigoriev I.V."/>
            <person name="Debuchy R."/>
            <person name="Gladieux P."/>
            <person name="Thoren M.H."/>
            <person name="Johannesson H."/>
        </authorList>
    </citation>
    <scope>NUCLEOTIDE SEQUENCE</scope>
    <source>
        <strain evidence="9">CBS 118394</strain>
    </source>
</reference>
<feature type="compositionally biased region" description="Basic and acidic residues" evidence="6">
    <location>
        <begin position="113"/>
        <end position="126"/>
    </location>
</feature>
<feature type="region of interest" description="Disordered" evidence="6">
    <location>
        <begin position="43"/>
        <end position="144"/>
    </location>
</feature>
<keyword evidence="5" id="KW-0175">Coiled coil</keyword>
<dbReference type="InterPro" id="IPR001841">
    <property type="entry name" value="Znf_RING"/>
</dbReference>
<feature type="domain" description="UBP-type" evidence="8">
    <location>
        <begin position="434"/>
        <end position="544"/>
    </location>
</feature>
<feature type="region of interest" description="Disordered" evidence="6">
    <location>
        <begin position="537"/>
        <end position="573"/>
    </location>
</feature>